<reference evidence="2" key="1">
    <citation type="journal article" date="2019" name="Int. J. Syst. Evol. Microbiol.">
        <title>The Global Catalogue of Microorganisms (GCM) 10K type strain sequencing project: providing services to taxonomists for standard genome sequencing and annotation.</title>
        <authorList>
            <consortium name="The Broad Institute Genomics Platform"/>
            <consortium name="The Broad Institute Genome Sequencing Center for Infectious Disease"/>
            <person name="Wu L."/>
            <person name="Ma J."/>
        </authorList>
    </citation>
    <scope>NUCLEOTIDE SEQUENCE [LARGE SCALE GENOMIC DNA]</scope>
    <source>
        <strain evidence="2">CCUG 61889</strain>
    </source>
</reference>
<accession>A0ABV8B632</accession>
<evidence type="ECO:0000313" key="1">
    <source>
        <dbReference type="EMBL" id="MFC3885097.1"/>
    </source>
</evidence>
<dbReference type="Gene3D" id="3.40.50.850">
    <property type="entry name" value="Isochorismatase-like"/>
    <property type="match status" value="1"/>
</dbReference>
<evidence type="ECO:0000313" key="2">
    <source>
        <dbReference type="Proteomes" id="UP001595752"/>
    </source>
</evidence>
<comment type="caution">
    <text evidence="1">The sequence shown here is derived from an EMBL/GenBank/DDBJ whole genome shotgun (WGS) entry which is preliminary data.</text>
</comment>
<dbReference type="Proteomes" id="UP001595752">
    <property type="component" value="Unassembled WGS sequence"/>
</dbReference>
<proteinExistence type="predicted"/>
<sequence length="181" mass="20936">MELNNPALIIVDVQKIFKNVTFAERNNLDAESKIVELLSIWRKRSLPIIHIRHLSNNEDLAKQEGLFTAKHAVKRLEFRANDIHLEKTFPLETYGNVLLTGLLALLVAFCIDRRFIVSGFSVLSSSFSREEMDRNPRNDEKRFSRLDQSVVIGHFRGERDRYQPVMGPLWCPKEKSRSPSS</sequence>
<protein>
    <recommendedName>
        <fullName evidence="3">Isochorismatase-like domain-containing protein</fullName>
    </recommendedName>
</protein>
<evidence type="ECO:0008006" key="3">
    <source>
        <dbReference type="Google" id="ProtNLM"/>
    </source>
</evidence>
<dbReference type="SUPFAM" id="SSF52499">
    <property type="entry name" value="Isochorismatase-like hydrolases"/>
    <property type="match status" value="1"/>
</dbReference>
<name>A0ABV8B632_9BACI</name>
<gene>
    <name evidence="1" type="ORF">ACFOU2_17135</name>
</gene>
<dbReference type="RefSeq" id="WP_377917182.1">
    <property type="nucleotide sequence ID" value="NZ_JBHRZT010000068.1"/>
</dbReference>
<dbReference type="EMBL" id="JBHRZT010000068">
    <property type="protein sequence ID" value="MFC3885097.1"/>
    <property type="molecule type" value="Genomic_DNA"/>
</dbReference>
<dbReference type="InterPro" id="IPR036380">
    <property type="entry name" value="Isochorismatase-like_sf"/>
</dbReference>
<organism evidence="1 2">
    <name type="scientific">Bacillus songklensis</name>
    <dbReference type="NCBI Taxonomy" id="1069116"/>
    <lineage>
        <taxon>Bacteria</taxon>
        <taxon>Bacillati</taxon>
        <taxon>Bacillota</taxon>
        <taxon>Bacilli</taxon>
        <taxon>Bacillales</taxon>
        <taxon>Bacillaceae</taxon>
        <taxon>Bacillus</taxon>
    </lineage>
</organism>
<keyword evidence="2" id="KW-1185">Reference proteome</keyword>